<organism evidence="1 2">
    <name type="scientific">Vibrio agarilyticus</name>
    <dbReference type="NCBI Taxonomy" id="2726741"/>
    <lineage>
        <taxon>Bacteria</taxon>
        <taxon>Pseudomonadati</taxon>
        <taxon>Pseudomonadota</taxon>
        <taxon>Gammaproteobacteria</taxon>
        <taxon>Vibrionales</taxon>
        <taxon>Vibrionaceae</taxon>
        <taxon>Vibrio</taxon>
    </lineage>
</organism>
<proteinExistence type="predicted"/>
<dbReference type="RefSeq" id="WP_168837844.1">
    <property type="nucleotide sequence ID" value="NZ_JABAIK010000028.1"/>
</dbReference>
<dbReference type="EMBL" id="JABAIK010000028">
    <property type="protein sequence ID" value="NLS14767.1"/>
    <property type="molecule type" value="Genomic_DNA"/>
</dbReference>
<protein>
    <submittedName>
        <fullName evidence="1">Uncharacterized protein</fullName>
    </submittedName>
</protein>
<comment type="caution">
    <text evidence="1">The sequence shown here is derived from an EMBL/GenBank/DDBJ whole genome shotgun (WGS) entry which is preliminary data.</text>
</comment>
<name>A0A7X8YIU1_9VIBR</name>
<evidence type="ECO:0000313" key="1">
    <source>
        <dbReference type="EMBL" id="NLS14767.1"/>
    </source>
</evidence>
<reference evidence="1 2" key="1">
    <citation type="submission" date="2020-04" db="EMBL/GenBank/DDBJ databases">
        <title>Vibrio sp. SM6, a novel species isolated from seawater.</title>
        <authorList>
            <person name="Wang X."/>
        </authorList>
    </citation>
    <scope>NUCLEOTIDE SEQUENCE [LARGE SCALE GENOMIC DNA]</scope>
    <source>
        <strain evidence="1 2">SM6</strain>
    </source>
</reference>
<evidence type="ECO:0000313" key="2">
    <source>
        <dbReference type="Proteomes" id="UP000535589"/>
    </source>
</evidence>
<keyword evidence="2" id="KW-1185">Reference proteome</keyword>
<dbReference type="Proteomes" id="UP000535589">
    <property type="component" value="Unassembled WGS sequence"/>
</dbReference>
<gene>
    <name evidence="1" type="ORF">HGP28_18060</name>
</gene>
<accession>A0A7X8YIU1</accession>
<dbReference type="AlphaFoldDB" id="A0A7X8YIU1"/>
<sequence>MSSRNSQEILLPLLTKELARLEKKLTALKAKLKQPDLDEIQKLRTKAFELQGQACLDAFKKLEVEEAKYEKWLSQDFSKHFDQEFDLEREIQTVKGLISSVESKCALGMFIR</sequence>